<evidence type="ECO:0000259" key="9">
    <source>
        <dbReference type="Pfam" id="PF00909"/>
    </source>
</evidence>
<keyword evidence="3 8" id="KW-0813">Transport</keyword>
<feature type="transmembrane region" description="Helical" evidence="8">
    <location>
        <begin position="203"/>
        <end position="224"/>
    </location>
</feature>
<dbReference type="Pfam" id="PF00909">
    <property type="entry name" value="Ammonium_transp"/>
    <property type="match status" value="1"/>
</dbReference>
<evidence type="ECO:0000313" key="11">
    <source>
        <dbReference type="Proteomes" id="UP000095200"/>
    </source>
</evidence>
<keyword evidence="11" id="KW-1185">Reference proteome</keyword>
<feature type="transmembrane region" description="Helical" evidence="8">
    <location>
        <begin position="46"/>
        <end position="66"/>
    </location>
</feature>
<feature type="transmembrane region" description="Helical" evidence="8">
    <location>
        <begin position="309"/>
        <end position="327"/>
    </location>
</feature>
<keyword evidence="7 8" id="KW-0924">Ammonia transport</keyword>
<keyword evidence="6 8" id="KW-0472">Membrane</keyword>
<comment type="caution">
    <text evidence="10">The sequence shown here is derived from an EMBL/GenBank/DDBJ whole genome shotgun (WGS) entry which is preliminary data.</text>
</comment>
<sequence>MSWSCRRSSFRTVFNTMWLTGALVCAVLPTAALAESESLSQGNANILWTLMAAFLVMFMQAGFAMVETGFTRAKNAGNILMKNVMDFGVGSIAFLFVGFALMFGLDVGGVFGASGFGLSGVTPATPDGQWTLTFWFFQSVFCATAATIVSGGVAERTKFGSYLIVSLVLSTIIYPISGHWCWGSLWLGDSGAGWLEGMGFTDFAGSTVVHSVGGWIALAGAIVLGPRIGKYSPDGKAKAIPGHNIPLAALGVFILWFGWFGFNAGSTTTADGTIGYIAVNTSLAACAGAIGAMIMAWIKFGKPDTSMTLNGVLAGLVGITAGCYEVAPSGSILIGLMAGFLVVLSVEFIDKVLHIDDPVGAVSVHGVCGAFGTLVVGLFAAPGYGDQVGLFYGGGISLLLVQLVGIAVVFAWAFGTGLVLFKVIKAVCGIRVSETEELKGLDITEHGMESYNGFQIFTTE</sequence>
<evidence type="ECO:0000256" key="4">
    <source>
        <dbReference type="ARBA" id="ARBA00022692"/>
    </source>
</evidence>
<keyword evidence="4 8" id="KW-0812">Transmembrane</keyword>
<evidence type="ECO:0000256" key="5">
    <source>
        <dbReference type="ARBA" id="ARBA00022989"/>
    </source>
</evidence>
<reference evidence="11" key="1">
    <citation type="submission" date="2016-06" db="EMBL/GenBank/DDBJ databases">
        <title>Draft genome sequence of Desulfoplanes formicivorans strain Pf12B.</title>
        <authorList>
            <person name="Watanabe M."/>
            <person name="Kojima H."/>
            <person name="Fukui M."/>
        </authorList>
    </citation>
    <scope>NUCLEOTIDE SEQUENCE [LARGE SCALE GENOMIC DNA]</scope>
    <source>
        <strain evidence="11">Pf12B</strain>
    </source>
</reference>
<dbReference type="Proteomes" id="UP000095200">
    <property type="component" value="Unassembled WGS sequence"/>
</dbReference>
<protein>
    <recommendedName>
        <fullName evidence="8">Ammonium transporter</fullName>
    </recommendedName>
</protein>
<dbReference type="GO" id="GO:0005886">
    <property type="term" value="C:plasma membrane"/>
    <property type="evidence" value="ECO:0007669"/>
    <property type="project" value="UniProtKB-SubCell"/>
</dbReference>
<dbReference type="EMBL" id="BDFE01000015">
    <property type="protein sequence ID" value="GAU08604.1"/>
    <property type="molecule type" value="Genomic_DNA"/>
</dbReference>
<feature type="transmembrane region" description="Helical" evidence="8">
    <location>
        <begin position="132"/>
        <end position="154"/>
    </location>
</feature>
<dbReference type="InterPro" id="IPR029020">
    <property type="entry name" value="Ammonium/urea_transptr"/>
</dbReference>
<feature type="transmembrane region" description="Helical" evidence="8">
    <location>
        <begin position="245"/>
        <end position="262"/>
    </location>
</feature>
<accession>A0A194AIM3</accession>
<feature type="transmembrane region" description="Helical" evidence="8">
    <location>
        <begin position="333"/>
        <end position="349"/>
    </location>
</feature>
<proteinExistence type="inferred from homology"/>
<dbReference type="STRING" id="1592317.DPF_1318"/>
<feature type="transmembrane region" description="Helical" evidence="8">
    <location>
        <begin position="274"/>
        <end position="297"/>
    </location>
</feature>
<dbReference type="PANTHER" id="PTHR11730">
    <property type="entry name" value="AMMONIUM TRANSPORTER"/>
    <property type="match status" value="1"/>
</dbReference>
<feature type="transmembrane region" description="Helical" evidence="8">
    <location>
        <begin position="87"/>
        <end position="112"/>
    </location>
</feature>
<evidence type="ECO:0000256" key="1">
    <source>
        <dbReference type="ARBA" id="ARBA00004141"/>
    </source>
</evidence>
<comment type="subcellular location">
    <subcellularLocation>
        <location evidence="8">Cell membrane</location>
        <topology evidence="8">Multi-pass membrane protein</topology>
    </subcellularLocation>
    <subcellularLocation>
        <location evidence="1">Membrane</location>
        <topology evidence="1">Multi-pass membrane protein</topology>
    </subcellularLocation>
</comment>
<evidence type="ECO:0000256" key="2">
    <source>
        <dbReference type="ARBA" id="ARBA00005887"/>
    </source>
</evidence>
<dbReference type="PANTHER" id="PTHR11730:SF89">
    <property type="entry name" value="AMMONIUM TRANSPORTER SLL0108-RELATED"/>
    <property type="match status" value="1"/>
</dbReference>
<feature type="transmembrane region" description="Helical" evidence="8">
    <location>
        <begin position="361"/>
        <end position="384"/>
    </location>
</feature>
<name>A0A194AIM3_9BACT</name>
<evidence type="ECO:0000256" key="7">
    <source>
        <dbReference type="ARBA" id="ARBA00023177"/>
    </source>
</evidence>
<comment type="similarity">
    <text evidence="2 8">Belongs to the ammonia transporter channel (TC 1.A.11.2) family.</text>
</comment>
<organism evidence="10 11">
    <name type="scientific">Desulfoplanes formicivorans</name>
    <dbReference type="NCBI Taxonomy" id="1592317"/>
    <lineage>
        <taxon>Bacteria</taxon>
        <taxon>Pseudomonadati</taxon>
        <taxon>Thermodesulfobacteriota</taxon>
        <taxon>Desulfovibrionia</taxon>
        <taxon>Desulfovibrionales</taxon>
        <taxon>Desulfoplanaceae</taxon>
        <taxon>Desulfoplanes</taxon>
    </lineage>
</organism>
<keyword evidence="5 8" id="KW-1133">Transmembrane helix</keyword>
<dbReference type="SUPFAM" id="SSF111352">
    <property type="entry name" value="Ammonium transporter"/>
    <property type="match status" value="1"/>
</dbReference>
<dbReference type="InterPro" id="IPR024041">
    <property type="entry name" value="NH4_transpt_AmtB-like_dom"/>
</dbReference>
<dbReference type="PROSITE" id="PS01219">
    <property type="entry name" value="AMMONIUM_TRANSP"/>
    <property type="match status" value="1"/>
</dbReference>
<dbReference type="InterPro" id="IPR018047">
    <property type="entry name" value="Ammonium_transpt_CS"/>
</dbReference>
<dbReference type="NCBIfam" id="TIGR00836">
    <property type="entry name" value="amt"/>
    <property type="match status" value="1"/>
</dbReference>
<evidence type="ECO:0000313" key="10">
    <source>
        <dbReference type="EMBL" id="GAU08604.1"/>
    </source>
</evidence>
<dbReference type="AlphaFoldDB" id="A0A194AIM3"/>
<dbReference type="Gene3D" id="1.10.3430.10">
    <property type="entry name" value="Ammonium transporter AmtB like domains"/>
    <property type="match status" value="1"/>
</dbReference>
<dbReference type="InterPro" id="IPR001905">
    <property type="entry name" value="Ammonium_transpt"/>
</dbReference>
<evidence type="ECO:0000256" key="6">
    <source>
        <dbReference type="ARBA" id="ARBA00023136"/>
    </source>
</evidence>
<feature type="transmembrane region" description="Helical" evidence="8">
    <location>
        <begin position="396"/>
        <end position="421"/>
    </location>
</feature>
<dbReference type="GO" id="GO:0097272">
    <property type="term" value="P:ammonium homeostasis"/>
    <property type="evidence" value="ECO:0007669"/>
    <property type="project" value="TreeGrafter"/>
</dbReference>
<evidence type="ECO:0000256" key="8">
    <source>
        <dbReference type="RuleBase" id="RU362002"/>
    </source>
</evidence>
<dbReference type="GO" id="GO:0008519">
    <property type="term" value="F:ammonium channel activity"/>
    <property type="evidence" value="ECO:0007669"/>
    <property type="project" value="InterPro"/>
</dbReference>
<gene>
    <name evidence="10" type="ORF">DPF_1318</name>
</gene>
<feature type="transmembrane region" description="Helical" evidence="8">
    <location>
        <begin position="161"/>
        <end position="183"/>
    </location>
</feature>
<evidence type="ECO:0000256" key="3">
    <source>
        <dbReference type="ARBA" id="ARBA00022448"/>
    </source>
</evidence>
<feature type="domain" description="Ammonium transporter AmtB-like" evidence="9">
    <location>
        <begin position="47"/>
        <end position="451"/>
    </location>
</feature>